<dbReference type="Proteomes" id="UP001165205">
    <property type="component" value="Unassembled WGS sequence"/>
</dbReference>
<proteinExistence type="predicted"/>
<dbReference type="AlphaFoldDB" id="A0AAN5BRH6"/>
<comment type="caution">
    <text evidence="2">The sequence shown here is derived from an EMBL/GenBank/DDBJ whole genome shotgun (WGS) entry which is preliminary data.</text>
</comment>
<reference evidence="2" key="1">
    <citation type="submission" date="2023-04" db="EMBL/GenBank/DDBJ databases">
        <title>Aspergillus oryzae NBRC 4228.</title>
        <authorList>
            <person name="Ichikawa N."/>
            <person name="Sato H."/>
            <person name="Tonouchi N."/>
        </authorList>
    </citation>
    <scope>NUCLEOTIDE SEQUENCE</scope>
    <source>
        <strain evidence="2">NBRC 4228</strain>
    </source>
</reference>
<dbReference type="EMBL" id="BSYA01000001">
    <property type="protein sequence ID" value="GMG22383.1"/>
    <property type="molecule type" value="Genomic_DNA"/>
</dbReference>
<gene>
    <name evidence="2" type="ORF">Aory04_000003900</name>
</gene>
<organism evidence="2 3">
    <name type="scientific">Aspergillus oryzae</name>
    <name type="common">Yellow koji mold</name>
    <dbReference type="NCBI Taxonomy" id="5062"/>
    <lineage>
        <taxon>Eukaryota</taxon>
        <taxon>Fungi</taxon>
        <taxon>Dikarya</taxon>
        <taxon>Ascomycota</taxon>
        <taxon>Pezizomycotina</taxon>
        <taxon>Eurotiomycetes</taxon>
        <taxon>Eurotiomycetidae</taxon>
        <taxon>Eurotiales</taxon>
        <taxon>Aspergillaceae</taxon>
        <taxon>Aspergillus</taxon>
        <taxon>Aspergillus subgen. Circumdati</taxon>
    </lineage>
</organism>
<accession>A0AAN5BRH6</accession>
<evidence type="ECO:0000313" key="2">
    <source>
        <dbReference type="EMBL" id="GMG22383.1"/>
    </source>
</evidence>
<name>A0AAN5BRH6_ASPOZ</name>
<evidence type="ECO:0000313" key="3">
    <source>
        <dbReference type="Proteomes" id="UP001165205"/>
    </source>
</evidence>
<protein>
    <submittedName>
        <fullName evidence="2">Unnamed protein product</fullName>
    </submittedName>
</protein>
<feature type="region of interest" description="Disordered" evidence="1">
    <location>
        <begin position="49"/>
        <end position="73"/>
    </location>
</feature>
<sequence length="73" mass="7860">MVDKTIEAEAAQGLQPPQILDVLTASILTIPTATPCHRVMINTSSYSPAVSSDRATLPSHSKPYHQRTDLCIA</sequence>
<evidence type="ECO:0000256" key="1">
    <source>
        <dbReference type="SAM" id="MobiDB-lite"/>
    </source>
</evidence>